<evidence type="ECO:0000313" key="1">
    <source>
        <dbReference type="EMBL" id="TFK33831.1"/>
    </source>
</evidence>
<name>A0A5C3LYH7_9AGAR</name>
<proteinExistence type="predicted"/>
<dbReference type="OrthoDB" id="2679825at2759"/>
<organism evidence="1 2">
    <name type="scientific">Crucibulum laeve</name>
    <dbReference type="NCBI Taxonomy" id="68775"/>
    <lineage>
        <taxon>Eukaryota</taxon>
        <taxon>Fungi</taxon>
        <taxon>Dikarya</taxon>
        <taxon>Basidiomycota</taxon>
        <taxon>Agaricomycotina</taxon>
        <taxon>Agaricomycetes</taxon>
        <taxon>Agaricomycetidae</taxon>
        <taxon>Agaricales</taxon>
        <taxon>Agaricineae</taxon>
        <taxon>Nidulariaceae</taxon>
        <taxon>Crucibulum</taxon>
    </lineage>
</organism>
<keyword evidence="2" id="KW-1185">Reference proteome</keyword>
<evidence type="ECO:0000313" key="2">
    <source>
        <dbReference type="Proteomes" id="UP000308652"/>
    </source>
</evidence>
<reference evidence="1 2" key="1">
    <citation type="journal article" date="2019" name="Nat. Ecol. Evol.">
        <title>Megaphylogeny resolves global patterns of mushroom evolution.</title>
        <authorList>
            <person name="Varga T."/>
            <person name="Krizsan K."/>
            <person name="Foldi C."/>
            <person name="Dima B."/>
            <person name="Sanchez-Garcia M."/>
            <person name="Sanchez-Ramirez S."/>
            <person name="Szollosi G.J."/>
            <person name="Szarkandi J.G."/>
            <person name="Papp V."/>
            <person name="Albert L."/>
            <person name="Andreopoulos W."/>
            <person name="Angelini C."/>
            <person name="Antonin V."/>
            <person name="Barry K.W."/>
            <person name="Bougher N.L."/>
            <person name="Buchanan P."/>
            <person name="Buyck B."/>
            <person name="Bense V."/>
            <person name="Catcheside P."/>
            <person name="Chovatia M."/>
            <person name="Cooper J."/>
            <person name="Damon W."/>
            <person name="Desjardin D."/>
            <person name="Finy P."/>
            <person name="Geml J."/>
            <person name="Haridas S."/>
            <person name="Hughes K."/>
            <person name="Justo A."/>
            <person name="Karasinski D."/>
            <person name="Kautmanova I."/>
            <person name="Kiss B."/>
            <person name="Kocsube S."/>
            <person name="Kotiranta H."/>
            <person name="LaButti K.M."/>
            <person name="Lechner B.E."/>
            <person name="Liimatainen K."/>
            <person name="Lipzen A."/>
            <person name="Lukacs Z."/>
            <person name="Mihaltcheva S."/>
            <person name="Morgado L.N."/>
            <person name="Niskanen T."/>
            <person name="Noordeloos M.E."/>
            <person name="Ohm R.A."/>
            <person name="Ortiz-Santana B."/>
            <person name="Ovrebo C."/>
            <person name="Racz N."/>
            <person name="Riley R."/>
            <person name="Savchenko A."/>
            <person name="Shiryaev A."/>
            <person name="Soop K."/>
            <person name="Spirin V."/>
            <person name="Szebenyi C."/>
            <person name="Tomsovsky M."/>
            <person name="Tulloss R.E."/>
            <person name="Uehling J."/>
            <person name="Grigoriev I.V."/>
            <person name="Vagvolgyi C."/>
            <person name="Papp T."/>
            <person name="Martin F.M."/>
            <person name="Miettinen O."/>
            <person name="Hibbett D.S."/>
            <person name="Nagy L.G."/>
        </authorList>
    </citation>
    <scope>NUCLEOTIDE SEQUENCE [LARGE SCALE GENOMIC DNA]</scope>
    <source>
        <strain evidence="1 2">CBS 166.37</strain>
    </source>
</reference>
<dbReference type="EMBL" id="ML213641">
    <property type="protein sequence ID" value="TFK33831.1"/>
    <property type="molecule type" value="Genomic_DNA"/>
</dbReference>
<dbReference type="Pfam" id="PF21858">
    <property type="entry name" value="DUF6914"/>
    <property type="match status" value="1"/>
</dbReference>
<protein>
    <submittedName>
        <fullName evidence="1">Uncharacterized protein</fullName>
    </submittedName>
</protein>
<dbReference type="InterPro" id="IPR054208">
    <property type="entry name" value="DUF6914"/>
</dbReference>
<gene>
    <name evidence="1" type="ORF">BDQ12DRAFT_614645</name>
</gene>
<sequence>MNYLGKKSSNKHRLYLTLQHRHGLPGFHWGLVLAPKSVRNDAYAKDCWLFHATNSLQPGFSQMWRYEWTEVNILRSTSVIARLLVAKFNASVTIETLANDIHQIIQAVPVVQDDPLWTCRSWAEEALAILKGAGGSFGTIPLVRNGSKLENIIINFGEEAMSELRKKGKIITSVEELLHRDILV</sequence>
<dbReference type="AlphaFoldDB" id="A0A5C3LYH7"/>
<dbReference type="Proteomes" id="UP000308652">
    <property type="component" value="Unassembled WGS sequence"/>
</dbReference>
<accession>A0A5C3LYH7</accession>